<feature type="compositionally biased region" description="Gly residues" evidence="1">
    <location>
        <begin position="126"/>
        <end position="135"/>
    </location>
</feature>
<dbReference type="CDD" id="cd10450">
    <property type="entry name" value="GIY-YIG_AtGrxS16_like"/>
    <property type="match status" value="1"/>
</dbReference>
<feature type="compositionally biased region" description="Low complexity" evidence="1">
    <location>
        <begin position="78"/>
        <end position="89"/>
    </location>
</feature>
<feature type="compositionally biased region" description="Basic residues" evidence="1">
    <location>
        <begin position="92"/>
        <end position="101"/>
    </location>
</feature>
<dbReference type="OMA" id="PELCYFY"/>
<protein>
    <recommendedName>
        <fullName evidence="4">GIY-YIG domain-containing protein</fullName>
    </recommendedName>
</protein>
<dbReference type="OrthoDB" id="5982at2759"/>
<sequence>MAMASASAAVSQSSCRAQALGLHVCGTSTTPSDGKRGIRSHIQWPPGMGAEKGAAAAAGCRFLGASSSSSSKATPHASNCPSSSCPSSSLKQQHHHVRAHPPCHEQQRGAFLGHCAPLRTSSRSPGRGGAGGAGRGCRVFTRHVRSAVVLAMAVSAASSPSTEELPSLSSLPLTPFISEGGEVAPPPQDASTKASVFAVYDAGKKAQYVGFSKDARNSLRTLLCRRPELCYFYQVFNLPSLDQTQMLAIRSHWFSEIGNPPPGNEQAGERAKWEKPFDAGSEPAAKDRVRQVMKVLAERGLREKMDFNPSLLQEGKCDVIASAESTAASAEPAAGVADSRRRHVSIAGPNGDVVEFDVFYQRKFPTNGGWMYDLQITANGLETTHRVIIGKVYPESVGISEDDFLERTFAFLLAKKLPRRTEGMLTSDQFPVNYFSVSEVEQWYDDFKLMFRDGESLLPGEAGYWRFNRVHKYGPSEDSMPLVGPEN</sequence>
<feature type="region of interest" description="Disordered" evidence="1">
    <location>
        <begin position="116"/>
        <end position="135"/>
    </location>
</feature>
<dbReference type="Proteomes" id="UP000265515">
    <property type="component" value="Unassembled WGS sequence"/>
</dbReference>
<evidence type="ECO:0008006" key="4">
    <source>
        <dbReference type="Google" id="ProtNLM"/>
    </source>
</evidence>
<proteinExistence type="predicted"/>
<comment type="caution">
    <text evidence="2">The sequence shown here is derived from an EMBL/GenBank/DDBJ whole genome shotgun (WGS) entry which is preliminary data.</text>
</comment>
<dbReference type="STRING" id="69332.A0A388JTL1"/>
<dbReference type="InterPro" id="IPR049578">
    <property type="entry name" value="CAXIP1-like_GIY-YIG_dom"/>
</dbReference>
<evidence type="ECO:0000313" key="3">
    <source>
        <dbReference type="Proteomes" id="UP000265515"/>
    </source>
</evidence>
<dbReference type="Gramene" id="GBG61130">
    <property type="protein sequence ID" value="GBG61130"/>
    <property type="gene ID" value="CBR_g19207"/>
</dbReference>
<accession>A0A388JTL1</accession>
<dbReference type="AlphaFoldDB" id="A0A388JTL1"/>
<keyword evidence="3" id="KW-1185">Reference proteome</keyword>
<evidence type="ECO:0000256" key="1">
    <source>
        <dbReference type="SAM" id="MobiDB-lite"/>
    </source>
</evidence>
<feature type="region of interest" description="Disordered" evidence="1">
    <location>
        <begin position="71"/>
        <end position="102"/>
    </location>
</feature>
<dbReference type="EMBL" id="BFEA01000017">
    <property type="protein sequence ID" value="GBG61130.1"/>
    <property type="molecule type" value="Genomic_DNA"/>
</dbReference>
<evidence type="ECO:0000313" key="2">
    <source>
        <dbReference type="EMBL" id="GBG61130.1"/>
    </source>
</evidence>
<reference evidence="2 3" key="1">
    <citation type="journal article" date="2018" name="Cell">
        <title>The Chara Genome: Secondary Complexity and Implications for Plant Terrestrialization.</title>
        <authorList>
            <person name="Nishiyama T."/>
            <person name="Sakayama H."/>
            <person name="Vries J.D."/>
            <person name="Buschmann H."/>
            <person name="Saint-Marcoux D."/>
            <person name="Ullrich K.K."/>
            <person name="Haas F.B."/>
            <person name="Vanderstraeten L."/>
            <person name="Becker D."/>
            <person name="Lang D."/>
            <person name="Vosolsobe S."/>
            <person name="Rombauts S."/>
            <person name="Wilhelmsson P.K.I."/>
            <person name="Janitza P."/>
            <person name="Kern R."/>
            <person name="Heyl A."/>
            <person name="Rumpler F."/>
            <person name="Villalobos L.I.A.C."/>
            <person name="Clay J.M."/>
            <person name="Skokan R."/>
            <person name="Toyoda A."/>
            <person name="Suzuki Y."/>
            <person name="Kagoshima H."/>
            <person name="Schijlen E."/>
            <person name="Tajeshwar N."/>
            <person name="Catarino B."/>
            <person name="Hetherington A.J."/>
            <person name="Saltykova A."/>
            <person name="Bonnot C."/>
            <person name="Breuninger H."/>
            <person name="Symeonidi A."/>
            <person name="Radhakrishnan G.V."/>
            <person name="Van Nieuwerburgh F."/>
            <person name="Deforce D."/>
            <person name="Chang C."/>
            <person name="Karol K.G."/>
            <person name="Hedrich R."/>
            <person name="Ulvskov P."/>
            <person name="Glockner G."/>
            <person name="Delwiche C.F."/>
            <person name="Petrasek J."/>
            <person name="Van de Peer Y."/>
            <person name="Friml J."/>
            <person name="Beilby M."/>
            <person name="Dolan L."/>
            <person name="Kohara Y."/>
            <person name="Sugano S."/>
            <person name="Fujiyama A."/>
            <person name="Delaux P.-M."/>
            <person name="Quint M."/>
            <person name="TheiBen G."/>
            <person name="Hagemann M."/>
            <person name="Harholt J."/>
            <person name="Dunand C."/>
            <person name="Zachgo S."/>
            <person name="Langdale J."/>
            <person name="Maumus F."/>
            <person name="Straeten D.V.D."/>
            <person name="Gould S.B."/>
            <person name="Rensing S.A."/>
        </authorList>
    </citation>
    <scope>NUCLEOTIDE SEQUENCE [LARGE SCALE GENOMIC DNA]</scope>
    <source>
        <strain evidence="2 3">S276</strain>
    </source>
</reference>
<feature type="region of interest" description="Disordered" evidence="1">
    <location>
        <begin position="27"/>
        <end position="50"/>
    </location>
</feature>
<name>A0A388JTL1_CHABU</name>
<gene>
    <name evidence="2" type="ORF">CBR_g19207</name>
</gene>
<organism evidence="2 3">
    <name type="scientific">Chara braunii</name>
    <name type="common">Braun's stonewort</name>
    <dbReference type="NCBI Taxonomy" id="69332"/>
    <lineage>
        <taxon>Eukaryota</taxon>
        <taxon>Viridiplantae</taxon>
        <taxon>Streptophyta</taxon>
        <taxon>Charophyceae</taxon>
        <taxon>Charales</taxon>
        <taxon>Characeae</taxon>
        <taxon>Chara</taxon>
    </lineage>
</organism>